<dbReference type="EC" id="3.6.4.13" evidence="14"/>
<dbReference type="SMART" id="SM00487">
    <property type="entry name" value="DEXDc"/>
    <property type="match status" value="1"/>
</dbReference>
<dbReference type="SMART" id="SM00490">
    <property type="entry name" value="HELICc"/>
    <property type="match status" value="1"/>
</dbReference>
<dbReference type="Pfam" id="PF00271">
    <property type="entry name" value="Helicase_C"/>
    <property type="match status" value="1"/>
</dbReference>
<dbReference type="AlphaFoldDB" id="A0A640KKF0"/>
<evidence type="ECO:0000256" key="15">
    <source>
        <dbReference type="SAM" id="Coils"/>
    </source>
</evidence>
<evidence type="ECO:0000313" key="20">
    <source>
        <dbReference type="Proteomes" id="UP000419144"/>
    </source>
</evidence>
<feature type="domain" description="Helicase ATP-binding" evidence="17">
    <location>
        <begin position="181"/>
        <end position="355"/>
    </location>
</feature>
<dbReference type="Proteomes" id="UP000419144">
    <property type="component" value="Unassembled WGS sequence"/>
</dbReference>
<evidence type="ECO:0000256" key="8">
    <source>
        <dbReference type="ARBA" id="ARBA00022884"/>
    </source>
</evidence>
<evidence type="ECO:0000259" key="17">
    <source>
        <dbReference type="PROSITE" id="PS51192"/>
    </source>
</evidence>
<dbReference type="SUPFAM" id="SSF52540">
    <property type="entry name" value="P-loop containing nucleoside triphosphate hydrolases"/>
    <property type="match status" value="1"/>
</dbReference>
<evidence type="ECO:0000256" key="2">
    <source>
        <dbReference type="ARBA" id="ARBA00022517"/>
    </source>
</evidence>
<dbReference type="PANTHER" id="PTHR24031">
    <property type="entry name" value="RNA HELICASE"/>
    <property type="match status" value="1"/>
</dbReference>
<sequence>MRMLTCSALLSTNSPSLLPLICHHTRSSYALLRTRLPWYVFVPIDAEKLSSLPLTTASPHSILFKDNRTPPIVQSMSGKRAMGVIRDGAEDMRRAKARAKQKHWQERQERSKESREEIDKLQLRCADIRRELEEIAESSEANTSTEHQYCKFTELPISQRTHMGLERGHYTILTPIQKGTLHLALAGFDVLGAAKTGSGKTLCFVIPVLERLYREHWSSDMGVGALLLSPTRELALQIFKVMQLVGYKHVLSAALLTGGRDVQEERKRLHAINIIVGTPGRVLHHLQDDADLVLDNLQLFCMDEADRLLDMGFREAITNIILYLPPQRQSLLFSATQTTDVQMLAQMSLKNPRYVSTQAITAAPTPMTLSQNFVVVELHKKLDALLMFLKRHPNDKIVVFVSTCNQVKFMHLAFSKILKKMRIPSMCLTSKMKQFRREEVFLTFCRCKSAVLFCTDVASRGLDFPLVHWVVQYDCPESAQTYIHRAGRTARAGARGVSLLFLTPRETPMLSYLHHKHVPLREVTIKPDYLTSSREIFVALVVQGLKYEAQKAFIAYLRSLYFASNKNVFEVASVDVEAFAKSLGLPVAPDMSELQNLQRSAKNLPWDVVNFIAQRGASGADKAGSTLTRKEKHLQATDMYRVMEQKQRFAKKNGVLHSDGSSGGNVSAGSDDDDDFLVKKKPSDASGSGAPAPVTTGTAAGNSNSLHLTVEERLAGLSKNKRRKLIENADIRVRDLGLNQRIIFHDNDEESDEEGEATKNGGGSGETGDAVHSSSSDDGVHEEGDTQVTGLLKRVVLGHRKEDPGDAESSDDGTDNADFTTKLQTRMQASKAEDLERAKKMRRLRRLQRQGRVSRKSTIDESGVKTANGGPRPANSDDDANDGSGDYDDEDVYESDAESTGSISRLLKAARGELYSSDDEDEDAEERKNVFGSADPARKRTRAARPYHSIDSSDDNDGEDDTDEAASPPPPSKRPRQRR</sequence>
<dbReference type="InterPro" id="IPR001650">
    <property type="entry name" value="Helicase_C-like"/>
</dbReference>
<feature type="coiled-coil region" evidence="15">
    <location>
        <begin position="111"/>
        <end position="138"/>
    </location>
</feature>
<keyword evidence="8 14" id="KW-0694">RNA-binding</keyword>
<name>A0A640KKF0_LEITA</name>
<feature type="region of interest" description="Disordered" evidence="16">
    <location>
        <begin position="744"/>
        <end position="979"/>
    </location>
</feature>
<keyword evidence="7 14" id="KW-0067">ATP-binding</keyword>
<dbReference type="GO" id="GO:0006364">
    <property type="term" value="P:rRNA processing"/>
    <property type="evidence" value="ECO:0007669"/>
    <property type="project" value="UniProtKB-KW"/>
</dbReference>
<evidence type="ECO:0000256" key="1">
    <source>
        <dbReference type="ARBA" id="ARBA00004604"/>
    </source>
</evidence>
<proteinExistence type="inferred from homology"/>
<evidence type="ECO:0000313" key="19">
    <source>
        <dbReference type="EMBL" id="GET90053.1"/>
    </source>
</evidence>
<evidence type="ECO:0000256" key="12">
    <source>
        <dbReference type="ARBA" id="ARBA00038587"/>
    </source>
</evidence>
<dbReference type="GO" id="GO:0005524">
    <property type="term" value="F:ATP binding"/>
    <property type="evidence" value="ECO:0007669"/>
    <property type="project" value="UniProtKB-UniRule"/>
</dbReference>
<feature type="compositionally biased region" description="Acidic residues" evidence="16">
    <location>
        <begin position="952"/>
        <end position="964"/>
    </location>
</feature>
<dbReference type="CDD" id="cd18787">
    <property type="entry name" value="SF2_C_DEAD"/>
    <property type="match status" value="1"/>
</dbReference>
<evidence type="ECO:0000259" key="18">
    <source>
        <dbReference type="PROSITE" id="PS51194"/>
    </source>
</evidence>
<evidence type="ECO:0000256" key="11">
    <source>
        <dbReference type="ARBA" id="ARBA00038084"/>
    </source>
</evidence>
<dbReference type="InterPro" id="IPR011545">
    <property type="entry name" value="DEAD/DEAH_box_helicase_dom"/>
</dbReference>
<evidence type="ECO:0000256" key="3">
    <source>
        <dbReference type="ARBA" id="ARBA00022552"/>
    </source>
</evidence>
<feature type="compositionally biased region" description="Basic residues" evidence="16">
    <location>
        <begin position="839"/>
        <end position="855"/>
    </location>
</feature>
<evidence type="ECO:0000256" key="6">
    <source>
        <dbReference type="ARBA" id="ARBA00022806"/>
    </source>
</evidence>
<organism evidence="19 20">
    <name type="scientific">Leishmania tarentolae</name>
    <name type="common">Sauroleishmania tarentolae</name>
    <dbReference type="NCBI Taxonomy" id="5689"/>
    <lineage>
        <taxon>Eukaryota</taxon>
        <taxon>Discoba</taxon>
        <taxon>Euglenozoa</taxon>
        <taxon>Kinetoplastea</taxon>
        <taxon>Metakinetoplastina</taxon>
        <taxon>Trypanosomatida</taxon>
        <taxon>Trypanosomatidae</taxon>
        <taxon>Leishmaniinae</taxon>
        <taxon>Leishmania</taxon>
        <taxon>lizard Leishmania</taxon>
    </lineage>
</organism>
<evidence type="ECO:0000256" key="16">
    <source>
        <dbReference type="SAM" id="MobiDB-lite"/>
    </source>
</evidence>
<keyword evidence="15" id="KW-0175">Coiled coil</keyword>
<dbReference type="GO" id="GO:0016787">
    <property type="term" value="F:hydrolase activity"/>
    <property type="evidence" value="ECO:0007669"/>
    <property type="project" value="UniProtKB-KW"/>
</dbReference>
<dbReference type="InterPro" id="IPR014001">
    <property type="entry name" value="Helicase_ATP-bd"/>
</dbReference>
<evidence type="ECO:0000256" key="7">
    <source>
        <dbReference type="ARBA" id="ARBA00022840"/>
    </source>
</evidence>
<keyword evidence="3" id="KW-0698">rRNA processing</keyword>
<keyword evidence="9" id="KW-0539">Nucleus</keyword>
<comment type="caution">
    <text evidence="19">The sequence shown here is derived from an EMBL/GenBank/DDBJ whole genome shotgun (WGS) entry which is preliminary data.</text>
</comment>
<accession>A0A640KKF0</accession>
<dbReference type="CDD" id="cd17941">
    <property type="entry name" value="DEADc_DDX10"/>
    <property type="match status" value="1"/>
</dbReference>
<evidence type="ECO:0000256" key="5">
    <source>
        <dbReference type="ARBA" id="ARBA00022801"/>
    </source>
</evidence>
<comment type="catalytic activity">
    <reaction evidence="13 14">
        <text>ATP + H2O = ADP + phosphate + H(+)</text>
        <dbReference type="Rhea" id="RHEA:13065"/>
        <dbReference type="ChEBI" id="CHEBI:15377"/>
        <dbReference type="ChEBI" id="CHEBI:15378"/>
        <dbReference type="ChEBI" id="CHEBI:30616"/>
        <dbReference type="ChEBI" id="CHEBI:43474"/>
        <dbReference type="ChEBI" id="CHEBI:456216"/>
        <dbReference type="EC" id="3.6.4.13"/>
    </reaction>
</comment>
<feature type="compositionally biased region" description="Low complexity" evidence="16">
    <location>
        <begin position="687"/>
        <end position="701"/>
    </location>
</feature>
<feature type="compositionally biased region" description="Acidic residues" evidence="16">
    <location>
        <begin position="876"/>
        <end position="897"/>
    </location>
</feature>
<evidence type="ECO:0000256" key="14">
    <source>
        <dbReference type="RuleBase" id="RU365068"/>
    </source>
</evidence>
<dbReference type="OrthoDB" id="10259640at2759"/>
<dbReference type="PROSITE" id="PS51194">
    <property type="entry name" value="HELICASE_CTER"/>
    <property type="match status" value="1"/>
</dbReference>
<keyword evidence="2" id="KW-0690">Ribosome biogenesis</keyword>
<dbReference type="FunFam" id="3.40.50.300:FF:001632">
    <property type="entry name" value="RNA helicase"/>
    <property type="match status" value="1"/>
</dbReference>
<dbReference type="SMART" id="SM01178">
    <property type="entry name" value="DUF4217"/>
    <property type="match status" value="1"/>
</dbReference>
<evidence type="ECO:0000256" key="10">
    <source>
        <dbReference type="ARBA" id="ARBA00037374"/>
    </source>
</evidence>
<gene>
    <name evidence="19" type="ORF">LtaPh_2813800</name>
</gene>
<comment type="function">
    <text evidence="10">ATP-dependent RNA helicase required for ribosome biogenesis. Involved in the release of U14 snoRNA in pre-ribosomal complexes. Required for pre-rRNA cleavage at site A2.</text>
</comment>
<dbReference type="PROSITE" id="PS51192">
    <property type="entry name" value="HELICASE_ATP_BIND_1"/>
    <property type="match status" value="1"/>
</dbReference>
<dbReference type="GO" id="GO:0003723">
    <property type="term" value="F:RNA binding"/>
    <property type="evidence" value="ECO:0007669"/>
    <property type="project" value="UniProtKB-UniRule"/>
</dbReference>
<keyword evidence="5 14" id="KW-0378">Hydrolase</keyword>
<dbReference type="GO" id="GO:0003724">
    <property type="term" value="F:RNA helicase activity"/>
    <property type="evidence" value="ECO:0007669"/>
    <property type="project" value="UniProtKB-EC"/>
</dbReference>
<evidence type="ECO:0000256" key="9">
    <source>
        <dbReference type="ARBA" id="ARBA00023242"/>
    </source>
</evidence>
<dbReference type="InterPro" id="IPR025313">
    <property type="entry name" value="SPB4-like_CTE"/>
</dbReference>
<keyword evidence="6 14" id="KW-0347">Helicase</keyword>
<feature type="compositionally biased region" description="Acidic residues" evidence="16">
    <location>
        <begin position="805"/>
        <end position="815"/>
    </location>
</feature>
<comment type="similarity">
    <text evidence="11">Belongs to the DEAD box helicase family. DDX10/DBP4 subfamily.</text>
</comment>
<keyword evidence="4 14" id="KW-0547">Nucleotide-binding</keyword>
<feature type="domain" description="Helicase C-terminal" evidence="18">
    <location>
        <begin position="381"/>
        <end position="531"/>
    </location>
</feature>
<evidence type="ECO:0000256" key="13">
    <source>
        <dbReference type="ARBA" id="ARBA00047984"/>
    </source>
</evidence>
<dbReference type="FunFam" id="3.40.50.300:FF:002637">
    <property type="entry name" value="Putative ATP-dependent RNA helicase"/>
    <property type="match status" value="1"/>
</dbReference>
<dbReference type="VEuPathDB" id="TriTrypDB:LtaPh_2813800"/>
<dbReference type="Gene3D" id="3.40.50.300">
    <property type="entry name" value="P-loop containing nucleotide triphosphate hydrolases"/>
    <property type="match status" value="2"/>
</dbReference>
<keyword evidence="20" id="KW-1185">Reference proteome</keyword>
<dbReference type="Pfam" id="PF13959">
    <property type="entry name" value="CTE_SPB4"/>
    <property type="match status" value="1"/>
</dbReference>
<comment type="function">
    <text evidence="14">RNA helicase.</text>
</comment>
<comment type="subunit">
    <text evidence="12">Interacts with the U3 and U14 snoRNAs. Associates with pre-ribosomal complexes.</text>
</comment>
<evidence type="ECO:0000256" key="4">
    <source>
        <dbReference type="ARBA" id="ARBA00022741"/>
    </source>
</evidence>
<dbReference type="InterPro" id="IPR027417">
    <property type="entry name" value="P-loop_NTPase"/>
</dbReference>
<feature type="region of interest" description="Disordered" evidence="16">
    <location>
        <begin position="652"/>
        <end position="704"/>
    </location>
</feature>
<dbReference type="EMBL" id="BLBS01000039">
    <property type="protein sequence ID" value="GET90053.1"/>
    <property type="molecule type" value="Genomic_DNA"/>
</dbReference>
<feature type="compositionally biased region" description="Polar residues" evidence="16">
    <location>
        <begin position="817"/>
        <end position="828"/>
    </location>
</feature>
<reference evidence="19" key="1">
    <citation type="submission" date="2019-11" db="EMBL/GenBank/DDBJ databases">
        <title>Leishmania tarentolae CDS.</title>
        <authorList>
            <person name="Goto Y."/>
            <person name="Yamagishi J."/>
        </authorList>
    </citation>
    <scope>NUCLEOTIDE SEQUENCE [LARGE SCALE GENOMIC DNA]</scope>
    <source>
        <strain evidence="19">Parrot Tar II</strain>
    </source>
</reference>
<comment type="domain">
    <text evidence="14">The Q motif is unique to and characteristic of the DEAD box family of RNA helicases and controls ATP binding and hydrolysis.</text>
</comment>
<protein>
    <recommendedName>
        <fullName evidence="14">ATP-dependent RNA helicase</fullName>
        <ecNumber evidence="14">3.6.4.13</ecNumber>
    </recommendedName>
</protein>
<dbReference type="GO" id="GO:0005730">
    <property type="term" value="C:nucleolus"/>
    <property type="evidence" value="ECO:0007669"/>
    <property type="project" value="UniProtKB-SubCell"/>
</dbReference>
<dbReference type="Pfam" id="PF00270">
    <property type="entry name" value="DEAD"/>
    <property type="match status" value="1"/>
</dbReference>
<comment type="subcellular location">
    <subcellularLocation>
        <location evidence="1">Nucleus</location>
        <location evidence="1">Nucleolus</location>
    </subcellularLocation>
</comment>